<dbReference type="Proteomes" id="UP000325255">
    <property type="component" value="Unassembled WGS sequence"/>
</dbReference>
<feature type="domain" description="NADP-dependent oxidoreductase" evidence="2">
    <location>
        <begin position="16"/>
        <end position="340"/>
    </location>
</feature>
<dbReference type="InterPro" id="IPR050523">
    <property type="entry name" value="AKR_Detox_Biosynth"/>
</dbReference>
<dbReference type="InterPro" id="IPR023210">
    <property type="entry name" value="NADP_OxRdtase_dom"/>
</dbReference>
<accession>A0A5M6J093</accession>
<dbReference type="PANTHER" id="PTHR43364:SF4">
    <property type="entry name" value="NAD(P)-LINKED OXIDOREDUCTASE SUPERFAMILY PROTEIN"/>
    <property type="match status" value="1"/>
</dbReference>
<dbReference type="PANTHER" id="PTHR43364">
    <property type="entry name" value="NADH-SPECIFIC METHYLGLYOXAL REDUCTASE-RELATED"/>
    <property type="match status" value="1"/>
</dbReference>
<dbReference type="InterPro" id="IPR036812">
    <property type="entry name" value="NAD(P)_OxRdtase_dom_sf"/>
</dbReference>
<dbReference type="OrthoDB" id="9773828at2"/>
<dbReference type="EMBL" id="VWPK01000004">
    <property type="protein sequence ID" value="KAA5613931.1"/>
    <property type="molecule type" value="Genomic_DNA"/>
</dbReference>
<reference evidence="3 4" key="1">
    <citation type="submission" date="2019-09" db="EMBL/GenBank/DDBJ databases">
        <title>Genome sequence of Rhodovastum atsumiense, a diverse member of the Acetobacteraceae family of non-sulfur purple photosynthetic bacteria.</title>
        <authorList>
            <person name="Meyer T."/>
            <person name="Kyndt J."/>
        </authorList>
    </citation>
    <scope>NUCLEOTIDE SEQUENCE [LARGE SCALE GENOMIC DNA]</scope>
    <source>
        <strain evidence="3 4">DSM 21279</strain>
    </source>
</reference>
<dbReference type="InterPro" id="IPR020471">
    <property type="entry name" value="AKR"/>
</dbReference>
<organism evidence="3 4">
    <name type="scientific">Rhodovastum atsumiense</name>
    <dbReference type="NCBI Taxonomy" id="504468"/>
    <lineage>
        <taxon>Bacteria</taxon>
        <taxon>Pseudomonadati</taxon>
        <taxon>Pseudomonadota</taxon>
        <taxon>Alphaproteobacteria</taxon>
        <taxon>Acetobacterales</taxon>
        <taxon>Acetobacteraceae</taxon>
        <taxon>Rhodovastum</taxon>
    </lineage>
</organism>
<dbReference type="PRINTS" id="PR00069">
    <property type="entry name" value="ALDKETRDTASE"/>
</dbReference>
<dbReference type="Pfam" id="PF00248">
    <property type="entry name" value="Aldo_ket_red"/>
    <property type="match status" value="1"/>
</dbReference>
<sequence>MEYRPLGRTDLRVSALCLGTMTWGQQNTEQEGHAQLDVARERGLNFLDTAESYSIPPRAETQGSTERIIGTWLKSRGGRDKVVIATKVSGRSTSTYLRPGGAHPELNRANIHHAVEGSLRRLQTDYIDLYQLHWPDRALPLFAESSTVFRDLPPGPENPIEETLAALQDLVAAGKVRHVGLSNETAWGTTRFLAAAAAGHGPRVVSIQNAYHLLNRTFEIGLAEIALREQVGLLAYSPLAQGYLTGKYRNGSLPPGARATLFGRTQRYQKPGVSEAIERYLRLADDIGVPPAQLALAFVLTRKFVTSVIIGATTPAQLAENLGVLDRTIITPEVEAVIDAIHQVHSNPAP</sequence>
<dbReference type="GO" id="GO:0016491">
    <property type="term" value="F:oxidoreductase activity"/>
    <property type="evidence" value="ECO:0007669"/>
    <property type="project" value="UniProtKB-KW"/>
</dbReference>
<name>A0A5M6J093_9PROT</name>
<protein>
    <submittedName>
        <fullName evidence="3">Aldo/keto reductase</fullName>
    </submittedName>
</protein>
<dbReference type="CDD" id="cd19094">
    <property type="entry name" value="AKR_Tas-like"/>
    <property type="match status" value="1"/>
</dbReference>
<dbReference type="RefSeq" id="WP_150039316.1">
    <property type="nucleotide sequence ID" value="NZ_OW485601.1"/>
</dbReference>
<evidence type="ECO:0000259" key="2">
    <source>
        <dbReference type="Pfam" id="PF00248"/>
    </source>
</evidence>
<gene>
    <name evidence="3" type="ORF">F1189_03350</name>
</gene>
<comment type="caution">
    <text evidence="3">The sequence shown here is derived from an EMBL/GenBank/DDBJ whole genome shotgun (WGS) entry which is preliminary data.</text>
</comment>
<proteinExistence type="predicted"/>
<dbReference type="AlphaFoldDB" id="A0A5M6J093"/>
<keyword evidence="4" id="KW-1185">Reference proteome</keyword>
<evidence type="ECO:0000313" key="4">
    <source>
        <dbReference type="Proteomes" id="UP000325255"/>
    </source>
</evidence>
<dbReference type="SUPFAM" id="SSF51430">
    <property type="entry name" value="NAD(P)-linked oxidoreductase"/>
    <property type="match status" value="1"/>
</dbReference>
<keyword evidence="1" id="KW-0560">Oxidoreductase</keyword>
<evidence type="ECO:0000256" key="1">
    <source>
        <dbReference type="ARBA" id="ARBA00023002"/>
    </source>
</evidence>
<dbReference type="Gene3D" id="3.20.20.100">
    <property type="entry name" value="NADP-dependent oxidoreductase domain"/>
    <property type="match status" value="1"/>
</dbReference>
<evidence type="ECO:0000313" key="3">
    <source>
        <dbReference type="EMBL" id="KAA5613931.1"/>
    </source>
</evidence>